<name>A0A1W2TDL3_ROSNE</name>
<evidence type="ECO:0000313" key="2">
    <source>
        <dbReference type="EMBL" id="GAP86081.2"/>
    </source>
</evidence>
<reference evidence="2" key="1">
    <citation type="submission" date="2016-03" db="EMBL/GenBank/DDBJ databases">
        <title>Draft genome sequence of Rosellinia necatrix.</title>
        <authorList>
            <person name="Kanematsu S."/>
        </authorList>
    </citation>
    <scope>NUCLEOTIDE SEQUENCE [LARGE SCALE GENOMIC DNA]</scope>
    <source>
        <strain evidence="2">W97</strain>
    </source>
</reference>
<feature type="compositionally biased region" description="Basic and acidic residues" evidence="1">
    <location>
        <begin position="92"/>
        <end position="105"/>
    </location>
</feature>
<keyword evidence="3" id="KW-1185">Reference proteome</keyword>
<accession>A0A1W2TDL3</accession>
<dbReference type="Proteomes" id="UP000054516">
    <property type="component" value="Unassembled WGS sequence"/>
</dbReference>
<gene>
    <name evidence="2" type="ORF">SAMD00023353_0302080</name>
</gene>
<proteinExistence type="predicted"/>
<evidence type="ECO:0000313" key="3">
    <source>
        <dbReference type="Proteomes" id="UP000054516"/>
    </source>
</evidence>
<feature type="compositionally biased region" description="Basic and acidic residues" evidence="1">
    <location>
        <begin position="166"/>
        <end position="185"/>
    </location>
</feature>
<dbReference type="OrthoDB" id="4759472at2759"/>
<feature type="region of interest" description="Disordered" evidence="1">
    <location>
        <begin position="133"/>
        <end position="189"/>
    </location>
</feature>
<organism evidence="2">
    <name type="scientific">Rosellinia necatrix</name>
    <name type="common">White root-rot fungus</name>
    <dbReference type="NCBI Taxonomy" id="77044"/>
    <lineage>
        <taxon>Eukaryota</taxon>
        <taxon>Fungi</taxon>
        <taxon>Dikarya</taxon>
        <taxon>Ascomycota</taxon>
        <taxon>Pezizomycotina</taxon>
        <taxon>Sordariomycetes</taxon>
        <taxon>Xylariomycetidae</taxon>
        <taxon>Xylariales</taxon>
        <taxon>Xylariaceae</taxon>
        <taxon>Rosellinia</taxon>
    </lineage>
</organism>
<dbReference type="AlphaFoldDB" id="A0A1W2TDL3"/>
<feature type="region of interest" description="Disordered" evidence="1">
    <location>
        <begin position="68"/>
        <end position="108"/>
    </location>
</feature>
<protein>
    <submittedName>
        <fullName evidence="2">Uncharacterized protein</fullName>
    </submittedName>
</protein>
<evidence type="ECO:0000256" key="1">
    <source>
        <dbReference type="SAM" id="MobiDB-lite"/>
    </source>
</evidence>
<sequence length="402" mass="42270">MCFESTTIYGCGHRSIVVDPCGYEGTGLCHHHPLPVQEMNGCCSPACAGPDVGVWTAQLPACHGPDVSAHHAPPSNGWLLNSPHPAVAGAGTEEHPFSHGSDRQHSAQRPAFKNGAGLLDASDAEERDLGFPVLEPELTSPDRSRAPVAPMSVGGFESPATMHKHTQSDKADVDDAENSHEHGEFYGKGFGGNTLEAVNNSSSGSSATLVNGGSENGMGGRGCDDAAHFYGSDGVISLPSAPHNSPIYDRYGRVTNGVDIENSLRIDPEDGSFHLGPQWQVPSASTAIANAGPTTGIASIWSEHGRAIPSRKEEALAAGLRVMGIKNQGQHSKPSATHNHGQAAGGSWSYWDLDQYQTPARSFARAHGNYHSTTRPGMMEGSPKFEVVEDPTNVDLSMSGAL</sequence>
<dbReference type="EMBL" id="DF977448">
    <property type="protein sequence ID" value="GAP86081.2"/>
    <property type="molecule type" value="Genomic_DNA"/>
</dbReference>